<reference evidence="1" key="1">
    <citation type="submission" date="2013-07" db="EMBL/GenBank/DDBJ databases">
        <title>The genome of an arbuscular mycorrhizal fungus provides insights into the evolution of the oldest plant symbiosis.</title>
        <authorList>
            <consortium name="DOE Joint Genome Institute"/>
            <person name="Tisserant E."/>
            <person name="Malbreil M."/>
            <person name="Kuo A."/>
            <person name="Kohler A."/>
            <person name="Symeonidi A."/>
            <person name="Balestrini R."/>
            <person name="Charron P."/>
            <person name="Duensing N."/>
            <person name="Frei-dit-Frey N."/>
            <person name="Gianinazzi-Pearson V."/>
            <person name="Gilbert B."/>
            <person name="Handa Y."/>
            <person name="Hijri M."/>
            <person name="Kaul R."/>
            <person name="Kawaguchi M."/>
            <person name="Krajinski F."/>
            <person name="Lammers P."/>
            <person name="Lapierre D."/>
            <person name="Masclaux F.G."/>
            <person name="Murat C."/>
            <person name="Morin E."/>
            <person name="Ndikumana S."/>
            <person name="Pagni M."/>
            <person name="Petitpierre D."/>
            <person name="Requena N."/>
            <person name="Rosikiewicz P."/>
            <person name="Riley R."/>
            <person name="Saito K."/>
            <person name="San Clemente H."/>
            <person name="Shapiro H."/>
            <person name="van Tuinen D."/>
            <person name="Becard G."/>
            <person name="Bonfante P."/>
            <person name="Paszkowski U."/>
            <person name="Shachar-Hill Y."/>
            <person name="Young J.P."/>
            <person name="Sanders I.R."/>
            <person name="Henrissat B."/>
            <person name="Rensing S.A."/>
            <person name="Grigoriev I.V."/>
            <person name="Corradi N."/>
            <person name="Roux C."/>
            <person name="Martin F."/>
        </authorList>
    </citation>
    <scope>NUCLEOTIDE SEQUENCE</scope>
    <source>
        <strain evidence="1">DAOM 197198</strain>
    </source>
</reference>
<sequence length="308" mass="34058">MEESFNSYSKEYVASRSSIAITNPPPSKIFTADKYCESRASYASEAWGVSTQVNKTLLQVGVGKSSGQDLFDTMMRLRAEKTSKGKHIPYMSENDVSVTKLMLFTATDFKLSKLQFDSLTSKACDISRKKFAGPGPYTSGKFVEKPDGNKYLTRVLTKYNYTDAKFIKSVRIDYNDEEMTANNDGLINSYIAGGNFNNAIDELTSQVGWLSRYGANTTVYGNQLNKLAAVYMMKDGDDSPDARTALEESLMKMSKAYSDVFGQPNQSANWVIKDTLELLKVSYEAGGDSAESTKANEVLGLMKSGRVM</sequence>
<name>U9TPY3_RHIID</name>
<dbReference type="HOGENOM" id="CLU_903575_0_0_1"/>
<gene>
    <name evidence="1" type="ORF">GLOINDRAFT_31774</name>
</gene>
<evidence type="ECO:0000313" key="1">
    <source>
        <dbReference type="EMBL" id="ESA08383.1"/>
    </source>
</evidence>
<accession>U9TPY3</accession>
<protein>
    <submittedName>
        <fullName evidence="1">Uncharacterized protein</fullName>
    </submittedName>
</protein>
<dbReference type="AlphaFoldDB" id="U9TPY3"/>
<dbReference type="EMBL" id="KI289271">
    <property type="protein sequence ID" value="ESA08383.1"/>
    <property type="molecule type" value="Genomic_DNA"/>
</dbReference>
<proteinExistence type="predicted"/>
<organism evidence="1">
    <name type="scientific">Rhizophagus irregularis (strain DAOM 181602 / DAOM 197198 / MUCL 43194)</name>
    <name type="common">Arbuscular mycorrhizal fungus</name>
    <name type="synonym">Glomus intraradices</name>
    <dbReference type="NCBI Taxonomy" id="747089"/>
    <lineage>
        <taxon>Eukaryota</taxon>
        <taxon>Fungi</taxon>
        <taxon>Fungi incertae sedis</taxon>
        <taxon>Mucoromycota</taxon>
        <taxon>Glomeromycotina</taxon>
        <taxon>Glomeromycetes</taxon>
        <taxon>Glomerales</taxon>
        <taxon>Glomeraceae</taxon>
        <taxon>Rhizophagus</taxon>
    </lineage>
</organism>